<protein>
    <submittedName>
        <fullName evidence="2">Uncharacterized protein</fullName>
    </submittedName>
</protein>
<dbReference type="KEGG" id="tpie:A7C91_05605"/>
<name>A0A172WGY3_9EURY</name>
<feature type="transmembrane region" description="Helical" evidence="1">
    <location>
        <begin position="39"/>
        <end position="63"/>
    </location>
</feature>
<dbReference type="Proteomes" id="UP000076969">
    <property type="component" value="Chromosome"/>
</dbReference>
<reference evidence="3" key="1">
    <citation type="journal article" date="2016" name="Syst. Appl. Microbiol.">
        <title>Thermococcus piezophilus sp. nov., a novel hyperthermophilic and piezophilic archaeon with a broad pressure range for growth, isolated from a deepest hydrothermal vent at the Mid-Cayman Rise.</title>
        <authorList>
            <person name="Dalmasso C."/>
            <person name="Oger P."/>
            <person name="Selva G."/>
            <person name="Courtine D."/>
            <person name="L'Haridon S."/>
            <person name="Garlaschelli A."/>
            <person name="Roussel E."/>
            <person name="Miyazaki J."/>
            <person name="Reveillaud J."/>
            <person name="Jebbar M."/>
            <person name="Takai K."/>
            <person name="Maignien L."/>
            <person name="Alain K."/>
        </authorList>
    </citation>
    <scope>NUCLEOTIDE SEQUENCE [LARGE SCALE GENOMIC DNA]</scope>
    <source>
        <strain evidence="3">CDGS</strain>
    </source>
</reference>
<keyword evidence="1" id="KW-1133">Transmembrane helix</keyword>
<keyword evidence="1" id="KW-0472">Membrane</keyword>
<gene>
    <name evidence="2" type="ORF">A7C91_05605</name>
</gene>
<accession>A0A172WGY3</accession>
<proteinExistence type="predicted"/>
<evidence type="ECO:0000313" key="2">
    <source>
        <dbReference type="EMBL" id="ANF22707.1"/>
    </source>
</evidence>
<dbReference type="STRING" id="1712654.A7C91_05605"/>
<dbReference type="AlphaFoldDB" id="A0A172WGY3"/>
<organism evidence="2 3">
    <name type="scientific">Thermococcus piezophilus</name>
    <dbReference type="NCBI Taxonomy" id="1712654"/>
    <lineage>
        <taxon>Archaea</taxon>
        <taxon>Methanobacteriati</taxon>
        <taxon>Methanobacteriota</taxon>
        <taxon>Thermococci</taxon>
        <taxon>Thermococcales</taxon>
        <taxon>Thermococcaceae</taxon>
        <taxon>Thermococcus</taxon>
    </lineage>
</organism>
<keyword evidence="1" id="KW-0812">Transmembrane</keyword>
<sequence>MRVKEPQTTSLYSTKVQINAYLPLLPASVIEELHSIHPIVPLFAMLIEVSIFLGVLYMVSGIRNEEIIGIRRRRNFAKRGIAKVFRKGLFSITITFALASLILVGSSGTFVSFESIERS</sequence>
<feature type="transmembrane region" description="Helical" evidence="1">
    <location>
        <begin position="84"/>
        <end position="104"/>
    </location>
</feature>
<evidence type="ECO:0000313" key="3">
    <source>
        <dbReference type="Proteomes" id="UP000076969"/>
    </source>
</evidence>
<evidence type="ECO:0000256" key="1">
    <source>
        <dbReference type="SAM" id="Phobius"/>
    </source>
</evidence>
<dbReference type="EMBL" id="CP015520">
    <property type="protein sequence ID" value="ANF22707.1"/>
    <property type="molecule type" value="Genomic_DNA"/>
</dbReference>
<keyword evidence="3" id="KW-1185">Reference proteome</keyword>